<keyword evidence="2" id="KW-1185">Reference proteome</keyword>
<protein>
    <recommendedName>
        <fullName evidence="3">Lipoprotein</fullName>
    </recommendedName>
</protein>
<dbReference type="PROSITE" id="PS51257">
    <property type="entry name" value="PROKAR_LIPOPROTEIN"/>
    <property type="match status" value="1"/>
</dbReference>
<dbReference type="PATRIC" id="fig|1208321.3.peg.242"/>
<gene>
    <name evidence="1" type="ORF">D104_01200</name>
</gene>
<dbReference type="RefSeq" id="WP_024022463.1">
    <property type="nucleotide sequence ID" value="NZ_AYOZ01000001.1"/>
</dbReference>
<sequence length="43" mass="4469">MKIMKRLVQPVFLVVLMFGVTACVMLPAGGPHGHSGGGAAPHR</sequence>
<evidence type="ECO:0000313" key="1">
    <source>
        <dbReference type="EMBL" id="ETI62603.1"/>
    </source>
</evidence>
<organism evidence="1 2">
    <name type="scientific">Marinomonas profundimaris</name>
    <dbReference type="NCBI Taxonomy" id="1208321"/>
    <lineage>
        <taxon>Bacteria</taxon>
        <taxon>Pseudomonadati</taxon>
        <taxon>Pseudomonadota</taxon>
        <taxon>Gammaproteobacteria</taxon>
        <taxon>Oceanospirillales</taxon>
        <taxon>Oceanospirillaceae</taxon>
        <taxon>Marinomonas</taxon>
    </lineage>
</organism>
<dbReference type="Proteomes" id="UP000018857">
    <property type="component" value="Unassembled WGS sequence"/>
</dbReference>
<accession>W1S675</accession>
<dbReference type="EMBL" id="AYOZ01000001">
    <property type="protein sequence ID" value="ETI62603.1"/>
    <property type="molecule type" value="Genomic_DNA"/>
</dbReference>
<evidence type="ECO:0008006" key="3">
    <source>
        <dbReference type="Google" id="ProtNLM"/>
    </source>
</evidence>
<comment type="caution">
    <text evidence="1">The sequence shown here is derived from an EMBL/GenBank/DDBJ whole genome shotgun (WGS) entry which is preliminary data.</text>
</comment>
<evidence type="ECO:0000313" key="2">
    <source>
        <dbReference type="Proteomes" id="UP000018857"/>
    </source>
</evidence>
<dbReference type="AlphaFoldDB" id="W1S675"/>
<reference evidence="1 2" key="1">
    <citation type="journal article" date="2014" name="Genome Announc.">
        <title>Draft Genome Sequence of Marinomonas sp. Strain D104, a Polycyclic Aromatic Hydrocarbon-Degrading Bacterium from the Deep-Sea Sediment of the Arctic Ocean.</title>
        <authorList>
            <person name="Dong C."/>
            <person name="Bai X."/>
            <person name="Lai Q."/>
            <person name="Xie Y."/>
            <person name="Chen X."/>
            <person name="Shao Z."/>
        </authorList>
    </citation>
    <scope>NUCLEOTIDE SEQUENCE [LARGE SCALE GENOMIC DNA]</scope>
    <source>
        <strain evidence="1 2">D104</strain>
    </source>
</reference>
<name>W1S675_9GAMM</name>
<dbReference type="STRING" id="1208321.D104_01200"/>
<proteinExistence type="predicted"/>